<protein>
    <submittedName>
        <fullName evidence="3">Uncharacterized protein</fullName>
    </submittedName>
</protein>
<evidence type="ECO:0000256" key="2">
    <source>
        <dbReference type="SAM" id="Phobius"/>
    </source>
</evidence>
<keyword evidence="2" id="KW-1133">Transmembrane helix</keyword>
<dbReference type="InterPro" id="IPR012348">
    <property type="entry name" value="RNR-like"/>
</dbReference>
<organism evidence="3 4">
    <name type="scientific">Flavobacterium branchiophilum (strain FL-15)</name>
    <dbReference type="NCBI Taxonomy" id="1034807"/>
    <lineage>
        <taxon>Bacteria</taxon>
        <taxon>Pseudomonadati</taxon>
        <taxon>Bacteroidota</taxon>
        <taxon>Flavobacteriia</taxon>
        <taxon>Flavobacteriales</taxon>
        <taxon>Flavobacteriaceae</taxon>
        <taxon>Flavobacterium</taxon>
    </lineage>
</organism>
<dbReference type="STRING" id="1034807.FBFL15_0599"/>
<dbReference type="PANTHER" id="PTHR23409:SF18">
    <property type="entry name" value="RIBONUCLEOSIDE-DIPHOSPHATE REDUCTASE SUBUNIT M2"/>
    <property type="match status" value="1"/>
</dbReference>
<name>G2Z5V2_FLABF</name>
<dbReference type="SUPFAM" id="SSF47240">
    <property type="entry name" value="Ferritin-like"/>
    <property type="match status" value="1"/>
</dbReference>
<sequence>MFVVKRNGKKEPVMFDKITERVKKLCYGLKDLSFPVYAVMHVIESYNDEKIIVSSPKRLTDFVPIRLTDFISIRLTDFVIVEVFFFLLVVFFTVFWLKKRGLMPGLTYSNELISRDEGVYCDFTVQLQVSYLVFKLSKQRIKQCIVYMFKIISILLQIYHLCV</sequence>
<comment type="cofactor">
    <cofactor evidence="1">
        <name>Fe cation</name>
        <dbReference type="ChEBI" id="CHEBI:24875"/>
    </cofactor>
</comment>
<dbReference type="InterPro" id="IPR009078">
    <property type="entry name" value="Ferritin-like_SF"/>
</dbReference>
<feature type="transmembrane region" description="Helical" evidence="2">
    <location>
        <begin position="78"/>
        <end position="97"/>
    </location>
</feature>
<evidence type="ECO:0000256" key="1">
    <source>
        <dbReference type="ARBA" id="ARBA00001962"/>
    </source>
</evidence>
<dbReference type="eggNOG" id="COG0209">
    <property type="taxonomic scope" value="Bacteria"/>
</dbReference>
<dbReference type="GO" id="GO:0005829">
    <property type="term" value="C:cytosol"/>
    <property type="evidence" value="ECO:0007669"/>
    <property type="project" value="TreeGrafter"/>
</dbReference>
<dbReference type="eggNOG" id="COG0208">
    <property type="taxonomic scope" value="Bacteria"/>
</dbReference>
<dbReference type="EMBL" id="FQ859183">
    <property type="protein sequence ID" value="CCB68712.1"/>
    <property type="molecule type" value="Genomic_DNA"/>
</dbReference>
<keyword evidence="2" id="KW-0812">Transmembrane</keyword>
<dbReference type="PANTHER" id="PTHR23409">
    <property type="entry name" value="RIBONUCLEOSIDE-DIPHOSPHATE REDUCTASE SMALL CHAIN"/>
    <property type="match status" value="1"/>
</dbReference>
<dbReference type="InterPro" id="IPR000358">
    <property type="entry name" value="RNR_small_fam"/>
</dbReference>
<dbReference type="GO" id="GO:0009263">
    <property type="term" value="P:deoxyribonucleotide biosynthetic process"/>
    <property type="evidence" value="ECO:0007669"/>
    <property type="project" value="InterPro"/>
</dbReference>
<evidence type="ECO:0000313" key="4">
    <source>
        <dbReference type="Proteomes" id="UP000009186"/>
    </source>
</evidence>
<dbReference type="KEGG" id="fbr:FBFL15_0599"/>
<dbReference type="GO" id="GO:0004748">
    <property type="term" value="F:ribonucleoside-diphosphate reductase activity, thioredoxin disulfide as acceptor"/>
    <property type="evidence" value="ECO:0007669"/>
    <property type="project" value="TreeGrafter"/>
</dbReference>
<dbReference type="Pfam" id="PF00268">
    <property type="entry name" value="Ribonuc_red_sm"/>
    <property type="match status" value="1"/>
</dbReference>
<dbReference type="Proteomes" id="UP000009186">
    <property type="component" value="Chromosome"/>
</dbReference>
<accession>G2Z5V2</accession>
<dbReference type="Gene3D" id="1.10.620.20">
    <property type="entry name" value="Ribonucleotide Reductase, subunit A"/>
    <property type="match status" value="1"/>
</dbReference>
<reference evidence="3 4" key="1">
    <citation type="journal article" date="2011" name="Appl. Environ. Microbiol.">
        <title>Complete genome sequence of the fish pathogen Flavobacterium branchiophilum.</title>
        <authorList>
            <consortium name="1:IP"/>
            <consortium name="Microbial Evolutionary Genomics,F-75015 Paris"/>
            <consortium name="France 2:CNRS"/>
            <consortium name="URA2171"/>
            <consortium name="F-75015 Paris,France 3:Unite de Virologie et Immunologie Mol."/>
            <consortium name="INRA,78352 Jouy en Josas Cedex"/>
            <consortium name="France. 4:Unite de Mathemathique"/>
            <consortium name="Informatique et Genome,INRA"/>
            <consortium name="78352 Jouy en Josas Cedex"/>
            <consortium name="France. 5:CEA/Genoscope"/>
            <consortium name="Evry"/>
            <consortium name="France"/>
            <person name="Touchon M."/>
            <person name="Barbier P."/>
            <person name="Bernardet J.F."/>
            <person name="Loux V."/>
            <person name="Vacherie B."/>
            <person name="Barbe V."/>
            <person name="Rocha E.P."/>
            <person name="Duchaud E."/>
        </authorList>
    </citation>
    <scope>NUCLEOTIDE SEQUENCE [LARGE SCALE GENOMIC DNA]</scope>
    <source>
        <strain evidence="3 4">FL-15</strain>
    </source>
</reference>
<gene>
    <name evidence="3" type="ordered locus">FBFL15_0599</name>
</gene>
<keyword evidence="4" id="KW-1185">Reference proteome</keyword>
<evidence type="ECO:0000313" key="3">
    <source>
        <dbReference type="EMBL" id="CCB68712.1"/>
    </source>
</evidence>
<keyword evidence="2" id="KW-0472">Membrane</keyword>
<proteinExistence type="predicted"/>
<dbReference type="HOGENOM" id="CLU_1624699_0_0_10"/>
<dbReference type="AlphaFoldDB" id="G2Z5V2"/>